<evidence type="ECO:0000313" key="5">
    <source>
        <dbReference type="Proteomes" id="UP000078532"/>
    </source>
</evidence>
<gene>
    <name evidence="4" type="ORF">A6M21_03265</name>
</gene>
<reference evidence="4 5" key="1">
    <citation type="submission" date="2016-04" db="EMBL/GenBank/DDBJ databases">
        <authorList>
            <person name="Evans L.H."/>
            <person name="Alamgir A."/>
            <person name="Owens N."/>
            <person name="Weber N.D."/>
            <person name="Virtaneva K."/>
            <person name="Barbian K."/>
            <person name="Babar A."/>
            <person name="Rosenke K."/>
        </authorList>
    </citation>
    <scope>NUCLEOTIDE SEQUENCE [LARGE SCALE GENOMIC DNA]</scope>
    <source>
        <strain evidence="4 5">LMa1</strain>
    </source>
</reference>
<keyword evidence="5" id="KW-1185">Reference proteome</keyword>
<dbReference type="Pfam" id="PF03323">
    <property type="entry name" value="GerA"/>
    <property type="match status" value="1"/>
</dbReference>
<dbReference type="GO" id="GO:0009847">
    <property type="term" value="P:spore germination"/>
    <property type="evidence" value="ECO:0007669"/>
    <property type="project" value="InterPro"/>
</dbReference>
<feature type="transmembrane region" description="Helical" evidence="3">
    <location>
        <begin position="406"/>
        <end position="431"/>
    </location>
</feature>
<accession>A0A1B7LJ34</accession>
<proteinExistence type="inferred from homology"/>
<dbReference type="AlphaFoldDB" id="A0A1B7LJ34"/>
<sequence>MSKRLEENTGKLKKMLGIGESFDILLREFSFGGKKIAMLYTQGLSNDEYLTMVLRRLSELKHEEISINAYEKIFQLIPFSQVKRIDNLEDCVKNVLMGPQIFLIDGSEQAIVFDARWYPVRTPDEPDLERVVRGSRDGFVETLVFNTALIRRRIRDPRLRVEILEAGSRSKTDLVICFLQDVANPDLVDSVKEKIKQIKIDGLPMAEKAVEELITPGSFWNPYPRVRYTERPDVAAAHLLQGHVLVLVDTSPSVMILPTTYFHHLQYAEEFRNSPAIGVWVRWVRYMGVAVSLFLLPLWLLAAMHPDLLPPALKFLGVKKAASIPIFMQFVLAEISIDMVRLATIHTPTALSTAISLIAALLIGQVATVVGLFSPEAILYVAIAAVGTFLTPSFELGQANRLVRLFLVLITGFFGLPGFILGVLGVLAFLASTRSFGVPYLWPLLPFNWAAMKNMLLRPPVAIQNVRPGFVRPRNVFRQAVPEPARKRGGEKDR</sequence>
<dbReference type="PANTHER" id="PTHR22550">
    <property type="entry name" value="SPORE GERMINATION PROTEIN"/>
    <property type="match status" value="1"/>
</dbReference>
<protein>
    <submittedName>
        <fullName evidence="4">Spore gernimation protein GerA</fullName>
    </submittedName>
</protein>
<dbReference type="Proteomes" id="UP000078532">
    <property type="component" value="Unassembled WGS sequence"/>
</dbReference>
<dbReference type="STRING" id="1838280.A6M21_03265"/>
<feature type="transmembrane region" description="Helical" evidence="3">
    <location>
        <begin position="377"/>
        <end position="394"/>
    </location>
</feature>
<feature type="transmembrane region" description="Helical" evidence="3">
    <location>
        <begin position="350"/>
        <end position="371"/>
    </location>
</feature>
<comment type="caution">
    <text evidence="4">The sequence shown here is derived from an EMBL/GenBank/DDBJ whole genome shotgun (WGS) entry which is preliminary data.</text>
</comment>
<feature type="transmembrane region" description="Helical" evidence="3">
    <location>
        <begin position="283"/>
        <end position="302"/>
    </location>
</feature>
<keyword evidence="2 3" id="KW-0472">Membrane</keyword>
<dbReference type="InterPro" id="IPR050768">
    <property type="entry name" value="UPF0353/GerABKA_families"/>
</dbReference>
<name>A0A1B7LJ34_9FIRM</name>
<keyword evidence="3" id="KW-1133">Transmembrane helix</keyword>
<comment type="similarity">
    <text evidence="1">Belongs to the GerABKA family.</text>
</comment>
<evidence type="ECO:0000256" key="3">
    <source>
        <dbReference type="SAM" id="Phobius"/>
    </source>
</evidence>
<dbReference type="InterPro" id="IPR004995">
    <property type="entry name" value="Spore_Ger"/>
</dbReference>
<dbReference type="PANTHER" id="PTHR22550:SF9">
    <property type="entry name" value="STAGE V SPORULATION PROTEIN AF"/>
    <property type="match status" value="1"/>
</dbReference>
<evidence type="ECO:0000256" key="1">
    <source>
        <dbReference type="ARBA" id="ARBA00005278"/>
    </source>
</evidence>
<dbReference type="PIRSF" id="PIRSF005690">
    <property type="entry name" value="GerBA"/>
    <property type="match status" value="1"/>
</dbReference>
<dbReference type="GO" id="GO:0016020">
    <property type="term" value="C:membrane"/>
    <property type="evidence" value="ECO:0007669"/>
    <property type="project" value="InterPro"/>
</dbReference>
<organism evidence="4 5">
    <name type="scientific">Desulfotomaculum copahuensis</name>
    <dbReference type="NCBI Taxonomy" id="1838280"/>
    <lineage>
        <taxon>Bacteria</taxon>
        <taxon>Bacillati</taxon>
        <taxon>Bacillota</taxon>
        <taxon>Clostridia</taxon>
        <taxon>Eubacteriales</taxon>
        <taxon>Desulfotomaculaceae</taxon>
        <taxon>Desulfotomaculum</taxon>
    </lineage>
</organism>
<dbReference type="EMBL" id="LYVF01000013">
    <property type="protein sequence ID" value="OAT86556.1"/>
    <property type="molecule type" value="Genomic_DNA"/>
</dbReference>
<evidence type="ECO:0000313" key="4">
    <source>
        <dbReference type="EMBL" id="OAT86556.1"/>
    </source>
</evidence>
<keyword evidence="3" id="KW-0812">Transmembrane</keyword>
<evidence type="ECO:0000256" key="2">
    <source>
        <dbReference type="ARBA" id="ARBA00023136"/>
    </source>
</evidence>